<gene>
    <name evidence="1" type="ORF">CR513_24000</name>
</gene>
<evidence type="ECO:0000313" key="1">
    <source>
        <dbReference type="EMBL" id="RDX93708.1"/>
    </source>
</evidence>
<dbReference type="AlphaFoldDB" id="A0A371GT31"/>
<protein>
    <submittedName>
        <fullName evidence="1">Uncharacterized protein</fullName>
    </submittedName>
</protein>
<keyword evidence="2" id="KW-1185">Reference proteome</keyword>
<proteinExistence type="predicted"/>
<evidence type="ECO:0000313" key="2">
    <source>
        <dbReference type="Proteomes" id="UP000257109"/>
    </source>
</evidence>
<dbReference type="Proteomes" id="UP000257109">
    <property type="component" value="Unassembled WGS sequence"/>
</dbReference>
<accession>A0A371GT31</accession>
<name>A0A371GT31_MUCPR</name>
<sequence>MRAFPKPNLLRKFMRRHGCTWKRKEKNMLKIQIRGGRWKGFLTLGNPNIFQEGITHLNFEENK</sequence>
<dbReference type="EMBL" id="QJKJ01004548">
    <property type="protein sequence ID" value="RDX93708.1"/>
    <property type="molecule type" value="Genomic_DNA"/>
</dbReference>
<comment type="caution">
    <text evidence="1">The sequence shown here is derived from an EMBL/GenBank/DDBJ whole genome shotgun (WGS) entry which is preliminary data.</text>
</comment>
<reference evidence="1" key="1">
    <citation type="submission" date="2018-05" db="EMBL/GenBank/DDBJ databases">
        <title>Draft genome of Mucuna pruriens seed.</title>
        <authorList>
            <person name="Nnadi N.E."/>
            <person name="Vos R."/>
            <person name="Hasami M.H."/>
            <person name="Devisetty U.K."/>
            <person name="Aguiy J.C."/>
        </authorList>
    </citation>
    <scope>NUCLEOTIDE SEQUENCE [LARGE SCALE GENOMIC DNA]</scope>
    <source>
        <strain evidence="1">JCA_2017</strain>
    </source>
</reference>
<organism evidence="1 2">
    <name type="scientific">Mucuna pruriens</name>
    <name type="common">Velvet bean</name>
    <name type="synonym">Dolichos pruriens</name>
    <dbReference type="NCBI Taxonomy" id="157652"/>
    <lineage>
        <taxon>Eukaryota</taxon>
        <taxon>Viridiplantae</taxon>
        <taxon>Streptophyta</taxon>
        <taxon>Embryophyta</taxon>
        <taxon>Tracheophyta</taxon>
        <taxon>Spermatophyta</taxon>
        <taxon>Magnoliopsida</taxon>
        <taxon>eudicotyledons</taxon>
        <taxon>Gunneridae</taxon>
        <taxon>Pentapetalae</taxon>
        <taxon>rosids</taxon>
        <taxon>fabids</taxon>
        <taxon>Fabales</taxon>
        <taxon>Fabaceae</taxon>
        <taxon>Papilionoideae</taxon>
        <taxon>50 kb inversion clade</taxon>
        <taxon>NPAAA clade</taxon>
        <taxon>indigoferoid/millettioid clade</taxon>
        <taxon>Phaseoleae</taxon>
        <taxon>Mucuna</taxon>
    </lineage>
</organism>
<feature type="non-terminal residue" evidence="1">
    <location>
        <position position="1"/>
    </location>
</feature>